<dbReference type="Pfam" id="PF00498">
    <property type="entry name" value="FHA"/>
    <property type="match status" value="1"/>
</dbReference>
<dbReference type="Gene3D" id="2.60.200.20">
    <property type="match status" value="1"/>
</dbReference>
<dbReference type="SMART" id="SM00240">
    <property type="entry name" value="FHA"/>
    <property type="match status" value="1"/>
</dbReference>
<dbReference type="InterPro" id="IPR008984">
    <property type="entry name" value="SMAD_FHA_dom_sf"/>
</dbReference>
<dbReference type="CDD" id="cd22674">
    <property type="entry name" value="FHA_PPP1R8"/>
    <property type="match status" value="1"/>
</dbReference>
<dbReference type="EMBL" id="BTSY01000005">
    <property type="protein sequence ID" value="GMT29192.1"/>
    <property type="molecule type" value="Genomic_DNA"/>
</dbReference>
<evidence type="ECO:0000313" key="3">
    <source>
        <dbReference type="EMBL" id="GMT29192.1"/>
    </source>
</evidence>
<accession>A0AAV5WDU0</accession>
<dbReference type="PANTHER" id="PTHR23308">
    <property type="entry name" value="NUCLEAR INHIBITOR OF PROTEIN PHOSPHATASE-1"/>
    <property type="match status" value="1"/>
</dbReference>
<evidence type="ECO:0000313" key="4">
    <source>
        <dbReference type="Proteomes" id="UP001432322"/>
    </source>
</evidence>
<dbReference type="FunFam" id="2.60.200.20:FF:000019">
    <property type="entry name" value="Nuclear inhibitor of protein phosphatase"/>
    <property type="match status" value="1"/>
</dbReference>
<dbReference type="InterPro" id="IPR000253">
    <property type="entry name" value="FHA_dom"/>
</dbReference>
<dbReference type="InterPro" id="IPR050923">
    <property type="entry name" value="Cell_Proc_Reg/RNA_Proc"/>
</dbReference>
<evidence type="ECO:0000256" key="1">
    <source>
        <dbReference type="SAM" id="MobiDB-lite"/>
    </source>
</evidence>
<name>A0AAV5WDU0_9BILA</name>
<keyword evidence="4" id="KW-1185">Reference proteome</keyword>
<sequence>CLRMDDGAAEKAKFPVPGWAATAPDGAHLDVLKNDLLLQKVMIDDKAAYYMGRNPKMVDIGVEHASCSRVHALLMYHGVLKRFALVDLGSSHGTYVGNTKIQPLTVVFVEVGTQFHLGASTRRYVIRDKTDIVGREDEEEEEKKLPVDQQLEGLTEYNTAMNRRIPQLPISVEEARRKKRPRPNVVFVEEEDIINPEDVDPSIGRFRNLVTTAVISTNPAKRSATGNNEAPRARKLIRPERNMLSFDAMTTSLGGKSLNAAPDLELYERDAFSTVSHATHGLHREEESGMAKKKKYVKEAWPGRKPGAL</sequence>
<comment type="caution">
    <text evidence="3">The sequence shown here is derived from an EMBL/GenBank/DDBJ whole genome shotgun (WGS) entry which is preliminary data.</text>
</comment>
<dbReference type="Gene3D" id="6.10.250.1290">
    <property type="match status" value="1"/>
</dbReference>
<organism evidence="3 4">
    <name type="scientific">Pristionchus fissidentatus</name>
    <dbReference type="NCBI Taxonomy" id="1538716"/>
    <lineage>
        <taxon>Eukaryota</taxon>
        <taxon>Metazoa</taxon>
        <taxon>Ecdysozoa</taxon>
        <taxon>Nematoda</taxon>
        <taxon>Chromadorea</taxon>
        <taxon>Rhabditida</taxon>
        <taxon>Rhabditina</taxon>
        <taxon>Diplogasteromorpha</taxon>
        <taxon>Diplogasteroidea</taxon>
        <taxon>Neodiplogasteridae</taxon>
        <taxon>Pristionchus</taxon>
    </lineage>
</organism>
<feature type="non-terminal residue" evidence="3">
    <location>
        <position position="1"/>
    </location>
</feature>
<protein>
    <recommendedName>
        <fullName evidence="2">FHA domain-containing protein</fullName>
    </recommendedName>
</protein>
<feature type="region of interest" description="Disordered" evidence="1">
    <location>
        <begin position="278"/>
        <end position="309"/>
    </location>
</feature>
<reference evidence="3" key="1">
    <citation type="submission" date="2023-10" db="EMBL/GenBank/DDBJ databases">
        <title>Genome assembly of Pristionchus species.</title>
        <authorList>
            <person name="Yoshida K."/>
            <person name="Sommer R.J."/>
        </authorList>
    </citation>
    <scope>NUCLEOTIDE SEQUENCE</scope>
    <source>
        <strain evidence="3">RS5133</strain>
    </source>
</reference>
<dbReference type="SUPFAM" id="SSF49879">
    <property type="entry name" value="SMAD/FHA domain"/>
    <property type="match status" value="1"/>
</dbReference>
<gene>
    <name evidence="3" type="ORF">PFISCL1PPCAC_20489</name>
</gene>
<evidence type="ECO:0000259" key="2">
    <source>
        <dbReference type="PROSITE" id="PS50006"/>
    </source>
</evidence>
<dbReference type="Proteomes" id="UP001432322">
    <property type="component" value="Unassembled WGS sequence"/>
</dbReference>
<dbReference type="AlphaFoldDB" id="A0AAV5WDU0"/>
<proteinExistence type="predicted"/>
<dbReference type="PROSITE" id="PS50006">
    <property type="entry name" value="FHA_DOMAIN"/>
    <property type="match status" value="1"/>
</dbReference>
<feature type="domain" description="FHA" evidence="2">
    <location>
        <begin position="49"/>
        <end position="101"/>
    </location>
</feature>